<sequence>MLSFIAKLYDPLGLVGPIIVTAKVFRQKLWLLGLSWDAVVPNIEKSVNLKTSFKLQKKNVGDIFLTSRELIHARDALVRQAQTQEFNAELKALRMGNNIPPQTSRKPTPNSKKRKRAREDLIDAALMKVGGETDPEDLLLEFCSKSIKKYPPVAKK</sequence>
<evidence type="ECO:0000313" key="2">
    <source>
        <dbReference type="EMBL" id="GFX90410.1"/>
    </source>
</evidence>
<accession>A0A8X6R942</accession>
<dbReference type="InterPro" id="IPR008042">
    <property type="entry name" value="Retrotrans_Pao"/>
</dbReference>
<feature type="compositionally biased region" description="Polar residues" evidence="1">
    <location>
        <begin position="99"/>
        <end position="110"/>
    </location>
</feature>
<organism evidence="2 3">
    <name type="scientific">Trichonephila clavipes</name>
    <name type="common">Golden silk orbweaver</name>
    <name type="synonym">Nephila clavipes</name>
    <dbReference type="NCBI Taxonomy" id="2585209"/>
    <lineage>
        <taxon>Eukaryota</taxon>
        <taxon>Metazoa</taxon>
        <taxon>Ecdysozoa</taxon>
        <taxon>Arthropoda</taxon>
        <taxon>Chelicerata</taxon>
        <taxon>Arachnida</taxon>
        <taxon>Araneae</taxon>
        <taxon>Araneomorphae</taxon>
        <taxon>Entelegynae</taxon>
        <taxon>Araneoidea</taxon>
        <taxon>Nephilidae</taxon>
        <taxon>Trichonephila</taxon>
    </lineage>
</organism>
<dbReference type="AlphaFoldDB" id="A0A8X6R942"/>
<keyword evidence="3" id="KW-1185">Reference proteome</keyword>
<comment type="caution">
    <text evidence="2">The sequence shown here is derived from an EMBL/GenBank/DDBJ whole genome shotgun (WGS) entry which is preliminary data.</text>
</comment>
<evidence type="ECO:0000313" key="3">
    <source>
        <dbReference type="Proteomes" id="UP000887159"/>
    </source>
</evidence>
<dbReference type="Proteomes" id="UP000887159">
    <property type="component" value="Unassembled WGS sequence"/>
</dbReference>
<proteinExistence type="predicted"/>
<feature type="region of interest" description="Disordered" evidence="1">
    <location>
        <begin position="94"/>
        <end position="117"/>
    </location>
</feature>
<gene>
    <name evidence="2" type="ORF">TNCV_5067971</name>
</gene>
<name>A0A8X6R942_TRICX</name>
<reference evidence="2" key="1">
    <citation type="submission" date="2020-08" db="EMBL/GenBank/DDBJ databases">
        <title>Multicomponent nature underlies the extraordinary mechanical properties of spider dragline silk.</title>
        <authorList>
            <person name="Kono N."/>
            <person name="Nakamura H."/>
            <person name="Mori M."/>
            <person name="Yoshida Y."/>
            <person name="Ohtoshi R."/>
            <person name="Malay A.D."/>
            <person name="Moran D.A.P."/>
            <person name="Tomita M."/>
            <person name="Numata K."/>
            <person name="Arakawa K."/>
        </authorList>
    </citation>
    <scope>NUCLEOTIDE SEQUENCE</scope>
</reference>
<dbReference type="EMBL" id="BMAU01021098">
    <property type="protein sequence ID" value="GFX90410.1"/>
    <property type="molecule type" value="Genomic_DNA"/>
</dbReference>
<dbReference type="Pfam" id="PF05380">
    <property type="entry name" value="Peptidase_A17"/>
    <property type="match status" value="1"/>
</dbReference>
<protein>
    <submittedName>
        <fullName evidence="2">Uncharacterized protein</fullName>
    </submittedName>
</protein>
<evidence type="ECO:0000256" key="1">
    <source>
        <dbReference type="SAM" id="MobiDB-lite"/>
    </source>
</evidence>